<dbReference type="AlphaFoldDB" id="A0AAD8AFX3"/>
<feature type="non-terminal residue" evidence="1">
    <location>
        <position position="61"/>
    </location>
</feature>
<dbReference type="InterPro" id="IPR018170">
    <property type="entry name" value="Aldo/ket_reductase_CS"/>
</dbReference>
<dbReference type="Proteomes" id="UP001233999">
    <property type="component" value="Unassembled WGS sequence"/>
</dbReference>
<dbReference type="Gene3D" id="3.20.20.100">
    <property type="entry name" value="NADP-dependent oxidoreductase domain"/>
    <property type="match status" value="1"/>
</dbReference>
<evidence type="ECO:0000313" key="1">
    <source>
        <dbReference type="EMBL" id="KAJ9598312.1"/>
    </source>
</evidence>
<dbReference type="PROSITE" id="PS00063">
    <property type="entry name" value="ALDOKETO_REDUCTASE_3"/>
    <property type="match status" value="1"/>
</dbReference>
<protein>
    <recommendedName>
        <fullName evidence="3">Aldo-ketose reductase 1</fullName>
    </recommendedName>
</protein>
<dbReference type="EMBL" id="JASPKZ010001229">
    <property type="protein sequence ID" value="KAJ9598312.1"/>
    <property type="molecule type" value="Genomic_DNA"/>
</dbReference>
<gene>
    <name evidence="1" type="ORF">L9F63_010990</name>
</gene>
<sequence length="61" mass="7101">IQHGTVPIPKSSSKTRQQENINIFDFELTPDEMTSIDSLNRNARIVNIMQDHEHYPFGIEF</sequence>
<proteinExistence type="predicted"/>
<organism evidence="1 2">
    <name type="scientific">Diploptera punctata</name>
    <name type="common">Pacific beetle cockroach</name>
    <dbReference type="NCBI Taxonomy" id="6984"/>
    <lineage>
        <taxon>Eukaryota</taxon>
        <taxon>Metazoa</taxon>
        <taxon>Ecdysozoa</taxon>
        <taxon>Arthropoda</taxon>
        <taxon>Hexapoda</taxon>
        <taxon>Insecta</taxon>
        <taxon>Pterygota</taxon>
        <taxon>Neoptera</taxon>
        <taxon>Polyneoptera</taxon>
        <taxon>Dictyoptera</taxon>
        <taxon>Blattodea</taxon>
        <taxon>Blaberoidea</taxon>
        <taxon>Blaberidae</taxon>
        <taxon>Diplopterinae</taxon>
        <taxon>Diploptera</taxon>
    </lineage>
</organism>
<dbReference type="SUPFAM" id="SSF51430">
    <property type="entry name" value="NAD(P)-linked oxidoreductase"/>
    <property type="match status" value="1"/>
</dbReference>
<evidence type="ECO:0000313" key="2">
    <source>
        <dbReference type="Proteomes" id="UP001233999"/>
    </source>
</evidence>
<evidence type="ECO:0008006" key="3">
    <source>
        <dbReference type="Google" id="ProtNLM"/>
    </source>
</evidence>
<comment type="caution">
    <text evidence="1">The sequence shown here is derived from an EMBL/GenBank/DDBJ whole genome shotgun (WGS) entry which is preliminary data.</text>
</comment>
<accession>A0AAD8AFX3</accession>
<reference evidence="1" key="2">
    <citation type="submission" date="2023-05" db="EMBL/GenBank/DDBJ databases">
        <authorList>
            <person name="Fouks B."/>
        </authorList>
    </citation>
    <scope>NUCLEOTIDE SEQUENCE</scope>
    <source>
        <strain evidence="1">Stay&amp;Tobe</strain>
        <tissue evidence="1">Testes</tissue>
    </source>
</reference>
<name>A0AAD8AFX3_DIPPU</name>
<keyword evidence="2" id="KW-1185">Reference proteome</keyword>
<reference evidence="1" key="1">
    <citation type="journal article" date="2023" name="IScience">
        <title>Live-bearing cockroach genome reveals convergent evolutionary mechanisms linked to viviparity in insects and beyond.</title>
        <authorList>
            <person name="Fouks B."/>
            <person name="Harrison M.C."/>
            <person name="Mikhailova A.A."/>
            <person name="Marchal E."/>
            <person name="English S."/>
            <person name="Carruthers M."/>
            <person name="Jennings E.C."/>
            <person name="Chiamaka E.L."/>
            <person name="Frigard R.A."/>
            <person name="Pippel M."/>
            <person name="Attardo G.M."/>
            <person name="Benoit J.B."/>
            <person name="Bornberg-Bauer E."/>
            <person name="Tobe S.S."/>
        </authorList>
    </citation>
    <scope>NUCLEOTIDE SEQUENCE</scope>
    <source>
        <strain evidence="1">Stay&amp;Tobe</strain>
    </source>
</reference>
<dbReference type="InterPro" id="IPR036812">
    <property type="entry name" value="NAD(P)_OxRdtase_dom_sf"/>
</dbReference>
<dbReference type="GO" id="GO:0016491">
    <property type="term" value="F:oxidoreductase activity"/>
    <property type="evidence" value="ECO:0007669"/>
    <property type="project" value="InterPro"/>
</dbReference>